<protein>
    <submittedName>
        <fullName evidence="1">Uncharacterized protein</fullName>
    </submittedName>
</protein>
<proteinExistence type="predicted"/>
<comment type="caution">
    <text evidence="1">The sequence shown here is derived from an EMBL/GenBank/DDBJ whole genome shotgun (WGS) entry which is preliminary data.</text>
</comment>
<reference evidence="1 2" key="1">
    <citation type="submission" date="2019-03" db="EMBL/GenBank/DDBJ databases">
        <title>Single cell metagenomics reveals metabolic interactions within the superorganism composed of flagellate Streblomastix strix and complex community of Bacteroidetes bacteria on its surface.</title>
        <authorList>
            <person name="Treitli S.C."/>
            <person name="Kolisko M."/>
            <person name="Husnik F."/>
            <person name="Keeling P."/>
            <person name="Hampl V."/>
        </authorList>
    </citation>
    <scope>NUCLEOTIDE SEQUENCE [LARGE SCALE GENOMIC DNA]</scope>
    <source>
        <strain evidence="1">ST1C</strain>
    </source>
</reference>
<name>A0A5J4QJC0_9EUKA</name>
<organism evidence="1 2">
    <name type="scientific">Streblomastix strix</name>
    <dbReference type="NCBI Taxonomy" id="222440"/>
    <lineage>
        <taxon>Eukaryota</taxon>
        <taxon>Metamonada</taxon>
        <taxon>Preaxostyla</taxon>
        <taxon>Oxymonadida</taxon>
        <taxon>Streblomastigidae</taxon>
        <taxon>Streblomastix</taxon>
    </lineage>
</organism>
<accession>A0A5J4QJC0</accession>
<dbReference type="AlphaFoldDB" id="A0A5J4QJC0"/>
<evidence type="ECO:0000313" key="2">
    <source>
        <dbReference type="Proteomes" id="UP000324800"/>
    </source>
</evidence>
<gene>
    <name evidence="1" type="ORF">EZS28_054543</name>
</gene>
<feature type="non-terminal residue" evidence="1">
    <location>
        <position position="1"/>
    </location>
</feature>
<dbReference type="Proteomes" id="UP000324800">
    <property type="component" value="Unassembled WGS sequence"/>
</dbReference>
<evidence type="ECO:0000313" key="1">
    <source>
        <dbReference type="EMBL" id="KAA6321535.1"/>
    </source>
</evidence>
<dbReference type="EMBL" id="SNRW01045205">
    <property type="protein sequence ID" value="KAA6321535.1"/>
    <property type="molecule type" value="Genomic_DNA"/>
</dbReference>
<sequence length="51" mass="6222">PSAVQRKVQFYKFAEFVIEVTEYLKVTPDPPFQLCQFHIRWREAHCRNIVR</sequence>